<keyword evidence="2" id="KW-1185">Reference proteome</keyword>
<evidence type="ECO:0000313" key="1">
    <source>
        <dbReference type="EMBL" id="KAI0043765.1"/>
    </source>
</evidence>
<sequence length="543" mass="60185">MDPSQAGSINEGEILEPIQPLDFSQEADEARMQHNALVPISTLPDELLTRIFLHFAYEMTVFARRCDDLIILCRVCRHWAKVALNYPKLWSYVDLRGNWTKRTEMQLRRSQEHPLVCMFDDSRTDGDDPFDVLTAHGHHIVSLDIEADGAAVDDAFRRAEKLPILEKLVLEVTYGGSHLPEVILGAPRLRSICLYGSIRIDGWNHVSNLTELVVKSYSIEEDFGFPTFDELFALLRRCPQLHRLMLSWWYLPDGALSNPPCIHAQLPLLEDLELYGITAGLQYILQSLSIPPTAMLNIDAHDAVSGQEVPGLLNIVRRHLNCIGAPPLRSFGLSGGPNLVVVNADTAVRCNPIPLDVATQLCITFHPRADRDTRKLISMIMNVVPLSAAAHFETMRTEWLSRKTWRAVFLRLPRVAVVETAVGAGMLSVAGGLFDAVQRGARGRAQKKRFRAQKNFIPPTRLNLGRAFADGQLFGELDTMLAAYKAMDAPAKPAGVPLAILDVTGVRAGGEVYELAERLSSHVGQLIVNGETWGPASGVSAWT</sequence>
<reference evidence="1" key="2">
    <citation type="journal article" date="2022" name="New Phytol.">
        <title>Evolutionary transition to the ectomycorrhizal habit in the genomes of a hyperdiverse lineage of mushroom-forming fungi.</title>
        <authorList>
            <person name="Looney B."/>
            <person name="Miyauchi S."/>
            <person name="Morin E."/>
            <person name="Drula E."/>
            <person name="Courty P.E."/>
            <person name="Kohler A."/>
            <person name="Kuo A."/>
            <person name="LaButti K."/>
            <person name="Pangilinan J."/>
            <person name="Lipzen A."/>
            <person name="Riley R."/>
            <person name="Andreopoulos W."/>
            <person name="He G."/>
            <person name="Johnson J."/>
            <person name="Nolan M."/>
            <person name="Tritt A."/>
            <person name="Barry K.W."/>
            <person name="Grigoriev I.V."/>
            <person name="Nagy L.G."/>
            <person name="Hibbett D."/>
            <person name="Henrissat B."/>
            <person name="Matheny P.B."/>
            <person name="Labbe J."/>
            <person name="Martin F.M."/>
        </authorList>
    </citation>
    <scope>NUCLEOTIDE SEQUENCE</scope>
    <source>
        <strain evidence="1">FP105234-sp</strain>
    </source>
</reference>
<comment type="caution">
    <text evidence="1">The sequence shown here is derived from an EMBL/GenBank/DDBJ whole genome shotgun (WGS) entry which is preliminary data.</text>
</comment>
<name>A0ACB8RIK3_9AGAM</name>
<reference evidence="1" key="1">
    <citation type="submission" date="2021-02" db="EMBL/GenBank/DDBJ databases">
        <authorList>
            <consortium name="DOE Joint Genome Institute"/>
            <person name="Ahrendt S."/>
            <person name="Looney B.P."/>
            <person name="Miyauchi S."/>
            <person name="Morin E."/>
            <person name="Drula E."/>
            <person name="Courty P.E."/>
            <person name="Chicoki N."/>
            <person name="Fauchery L."/>
            <person name="Kohler A."/>
            <person name="Kuo A."/>
            <person name="Labutti K."/>
            <person name="Pangilinan J."/>
            <person name="Lipzen A."/>
            <person name="Riley R."/>
            <person name="Andreopoulos W."/>
            <person name="He G."/>
            <person name="Johnson J."/>
            <person name="Barry K.W."/>
            <person name="Grigoriev I.V."/>
            <person name="Nagy L."/>
            <person name="Hibbett D."/>
            <person name="Henrissat B."/>
            <person name="Matheny P.B."/>
            <person name="Labbe J."/>
            <person name="Martin F."/>
        </authorList>
    </citation>
    <scope>NUCLEOTIDE SEQUENCE</scope>
    <source>
        <strain evidence="1">FP105234-sp</strain>
    </source>
</reference>
<gene>
    <name evidence="1" type="ORF">FA95DRAFT_346878</name>
</gene>
<evidence type="ECO:0000313" key="2">
    <source>
        <dbReference type="Proteomes" id="UP000814033"/>
    </source>
</evidence>
<dbReference type="Proteomes" id="UP000814033">
    <property type="component" value="Unassembled WGS sequence"/>
</dbReference>
<dbReference type="EMBL" id="MU276005">
    <property type="protein sequence ID" value="KAI0043765.1"/>
    <property type="molecule type" value="Genomic_DNA"/>
</dbReference>
<protein>
    <submittedName>
        <fullName evidence="1">Uncharacterized protein</fullName>
    </submittedName>
</protein>
<organism evidence="1 2">
    <name type="scientific">Auriscalpium vulgare</name>
    <dbReference type="NCBI Taxonomy" id="40419"/>
    <lineage>
        <taxon>Eukaryota</taxon>
        <taxon>Fungi</taxon>
        <taxon>Dikarya</taxon>
        <taxon>Basidiomycota</taxon>
        <taxon>Agaricomycotina</taxon>
        <taxon>Agaricomycetes</taxon>
        <taxon>Russulales</taxon>
        <taxon>Auriscalpiaceae</taxon>
        <taxon>Auriscalpium</taxon>
    </lineage>
</organism>
<accession>A0ACB8RIK3</accession>
<proteinExistence type="predicted"/>